<dbReference type="InterPro" id="IPR022419">
    <property type="entry name" value="Porphobilin_deaminase_cofac_BS"/>
</dbReference>
<feature type="domain" description="Porphobilinogen deaminase N-terminal" evidence="10">
    <location>
        <begin position="31"/>
        <end position="247"/>
    </location>
</feature>
<evidence type="ECO:0000256" key="7">
    <source>
        <dbReference type="ARBA" id="ARBA00048169"/>
    </source>
</evidence>
<comment type="caution">
    <text evidence="12">The sequence shown here is derived from an EMBL/GenBank/DDBJ whole genome shotgun (WGS) entry which is preliminary data.</text>
</comment>
<dbReference type="AlphaFoldDB" id="A0A2C7AA29"/>
<sequence>MSAAFQAAPALARPSALPSPRLAPRPRAALLRAGTRASPLALAQTRRVLDALRAAPGGPQPGEAEPVPLQTSGDAEQRRRLADLGGKGLFAKEIHEALLDGRIDLAVHSLKDLETELPPGLVIAAVLPRADARDALVLAPGCPPEERRGPLPGLPAGARIGTASARRMAQLRHLRPDLRFGLLRGNVQTRLRRLEEGDHAATVLAMAGLERLGLGARAACPLSTEEMLPAAGQGIIAVTARAGDGATRARLAGIDHAPTHLAARAERAVLAALDGSCRTPIGAHATLGPDGRLHLEALVAREDGSFLLRRALRGAPAEAVRLGAALGASLRADSPADLFA</sequence>
<dbReference type="PANTHER" id="PTHR11557:SF0">
    <property type="entry name" value="PORPHOBILINOGEN DEAMINASE"/>
    <property type="match status" value="1"/>
</dbReference>
<dbReference type="GO" id="GO:0006782">
    <property type="term" value="P:protoporphyrinogen IX biosynthetic process"/>
    <property type="evidence" value="ECO:0007669"/>
    <property type="project" value="UniProtKB-UniRule"/>
</dbReference>
<dbReference type="RefSeq" id="WP_099096526.1">
    <property type="nucleotide sequence ID" value="NZ_PDNU01000034.1"/>
</dbReference>
<dbReference type="PROSITE" id="PS00533">
    <property type="entry name" value="PORPHOBILINOGEN_DEAM"/>
    <property type="match status" value="1"/>
</dbReference>
<evidence type="ECO:0000256" key="9">
    <source>
        <dbReference type="SAM" id="MobiDB-lite"/>
    </source>
</evidence>
<evidence type="ECO:0000256" key="5">
    <source>
        <dbReference type="ARBA" id="ARBA00022679"/>
    </source>
</evidence>
<evidence type="ECO:0000313" key="13">
    <source>
        <dbReference type="Proteomes" id="UP000223527"/>
    </source>
</evidence>
<dbReference type="OrthoDB" id="9810298at2"/>
<dbReference type="FunFam" id="3.40.190.10:FF:000005">
    <property type="entry name" value="Porphobilinogen deaminase"/>
    <property type="match status" value="1"/>
</dbReference>
<dbReference type="PANTHER" id="PTHR11557">
    <property type="entry name" value="PORPHOBILINOGEN DEAMINASE"/>
    <property type="match status" value="1"/>
</dbReference>
<reference evidence="12 13" key="1">
    <citation type="submission" date="2017-10" db="EMBL/GenBank/DDBJ databases">
        <authorList>
            <person name="Banno H."/>
            <person name="Chua N.-H."/>
        </authorList>
    </citation>
    <scope>NUCLEOTIDE SEQUENCE [LARGE SCALE GENOMIC DNA]</scope>
    <source>
        <strain evidence="12 13">YW11</strain>
    </source>
</reference>
<comment type="subunit">
    <text evidence="4 8">Monomer.</text>
</comment>
<comment type="similarity">
    <text evidence="3 8">Belongs to the HMBS family.</text>
</comment>
<keyword evidence="13" id="KW-1185">Reference proteome</keyword>
<dbReference type="Pfam" id="PF01379">
    <property type="entry name" value="Porphobil_deam"/>
    <property type="match status" value="1"/>
</dbReference>
<dbReference type="GO" id="GO:0004418">
    <property type="term" value="F:hydroxymethylbilane synthase activity"/>
    <property type="evidence" value="ECO:0007669"/>
    <property type="project" value="UniProtKB-UniRule"/>
</dbReference>
<dbReference type="UniPathway" id="UPA00251">
    <property type="reaction ID" value="UER00319"/>
</dbReference>
<dbReference type="InterPro" id="IPR036803">
    <property type="entry name" value="Porphobilinogen_deaminase_C_sf"/>
</dbReference>
<comment type="cofactor">
    <cofactor evidence="8">
        <name>dipyrromethane</name>
        <dbReference type="ChEBI" id="CHEBI:60342"/>
    </cofactor>
    <text evidence="8">Binds 1 dipyrromethane group covalently.</text>
</comment>
<dbReference type="Proteomes" id="UP000223527">
    <property type="component" value="Unassembled WGS sequence"/>
</dbReference>
<dbReference type="Gene3D" id="3.40.190.10">
    <property type="entry name" value="Periplasmic binding protein-like II"/>
    <property type="match status" value="2"/>
</dbReference>
<comment type="catalytic activity">
    <reaction evidence="7 8">
        <text>4 porphobilinogen + H2O = hydroxymethylbilane + 4 NH4(+)</text>
        <dbReference type="Rhea" id="RHEA:13185"/>
        <dbReference type="ChEBI" id="CHEBI:15377"/>
        <dbReference type="ChEBI" id="CHEBI:28938"/>
        <dbReference type="ChEBI" id="CHEBI:57845"/>
        <dbReference type="ChEBI" id="CHEBI:58126"/>
        <dbReference type="EC" id="2.5.1.61"/>
    </reaction>
</comment>
<dbReference type="PRINTS" id="PR00151">
    <property type="entry name" value="PORPHBDMNASE"/>
</dbReference>
<evidence type="ECO:0000259" key="11">
    <source>
        <dbReference type="Pfam" id="PF03900"/>
    </source>
</evidence>
<evidence type="ECO:0000256" key="6">
    <source>
        <dbReference type="ARBA" id="ARBA00023244"/>
    </source>
</evidence>
<dbReference type="InterPro" id="IPR022417">
    <property type="entry name" value="Porphobilin_deaminase_N"/>
</dbReference>
<evidence type="ECO:0000256" key="8">
    <source>
        <dbReference type="HAMAP-Rule" id="MF_00260"/>
    </source>
</evidence>
<evidence type="ECO:0000256" key="2">
    <source>
        <dbReference type="ARBA" id="ARBA00004735"/>
    </source>
</evidence>
<dbReference type="PIRSF" id="PIRSF001438">
    <property type="entry name" value="4pyrrol_synth_OHMeBilane_synth"/>
    <property type="match status" value="1"/>
</dbReference>
<feature type="region of interest" description="Disordered" evidence="9">
    <location>
        <begin position="53"/>
        <end position="76"/>
    </location>
</feature>
<keyword evidence="6 8" id="KW-0627">Porphyrin biosynthesis</keyword>
<organism evidence="12 13">
    <name type="scientific">Teichococcus rhizosphaerae</name>
    <dbReference type="NCBI Taxonomy" id="1335062"/>
    <lineage>
        <taxon>Bacteria</taxon>
        <taxon>Pseudomonadati</taxon>
        <taxon>Pseudomonadota</taxon>
        <taxon>Alphaproteobacteria</taxon>
        <taxon>Acetobacterales</taxon>
        <taxon>Roseomonadaceae</taxon>
        <taxon>Roseomonas</taxon>
    </lineage>
</organism>
<protein>
    <recommendedName>
        <fullName evidence="8">Porphobilinogen deaminase</fullName>
        <shortName evidence="8">PBG</shortName>
        <ecNumber evidence="8">2.5.1.61</ecNumber>
    </recommendedName>
    <alternativeName>
        <fullName evidence="8">Hydroxymethylbilane synthase</fullName>
        <shortName evidence="8">HMBS</shortName>
    </alternativeName>
    <alternativeName>
        <fullName evidence="8">Pre-uroporphyrinogen synthase</fullName>
    </alternativeName>
</protein>
<evidence type="ECO:0000256" key="3">
    <source>
        <dbReference type="ARBA" id="ARBA00005638"/>
    </source>
</evidence>
<dbReference type="SUPFAM" id="SSF54782">
    <property type="entry name" value="Porphobilinogen deaminase (hydroxymethylbilane synthase), C-terminal domain"/>
    <property type="match status" value="1"/>
</dbReference>
<comment type="function">
    <text evidence="1 8">Tetrapolymerization of the monopyrrole PBG into the hydroxymethylbilane pre-uroporphyrinogen in several discrete steps.</text>
</comment>
<dbReference type="EC" id="2.5.1.61" evidence="8"/>
<dbReference type="Gene3D" id="3.30.160.40">
    <property type="entry name" value="Porphobilinogen deaminase, C-terminal domain"/>
    <property type="match status" value="1"/>
</dbReference>
<evidence type="ECO:0000259" key="10">
    <source>
        <dbReference type="Pfam" id="PF01379"/>
    </source>
</evidence>
<keyword evidence="5 8" id="KW-0808">Transferase</keyword>
<proteinExistence type="inferred from homology"/>
<feature type="modified residue" description="S-(dipyrrolylmethanemethyl)cysteine" evidence="8">
    <location>
        <position position="277"/>
    </location>
</feature>
<feature type="compositionally biased region" description="Low complexity" evidence="9">
    <location>
        <begin position="54"/>
        <end position="68"/>
    </location>
</feature>
<dbReference type="HAMAP" id="MF_00260">
    <property type="entry name" value="Porphobil_deam"/>
    <property type="match status" value="1"/>
</dbReference>
<evidence type="ECO:0000256" key="1">
    <source>
        <dbReference type="ARBA" id="ARBA00002869"/>
    </source>
</evidence>
<evidence type="ECO:0000256" key="4">
    <source>
        <dbReference type="ARBA" id="ARBA00011245"/>
    </source>
</evidence>
<dbReference type="Pfam" id="PF03900">
    <property type="entry name" value="Porphobil_deamC"/>
    <property type="match status" value="1"/>
</dbReference>
<comment type="pathway">
    <text evidence="2">Porphyrin-containing compound metabolism; protoporphyrin-IX biosynthesis; coproporphyrinogen-III from 5-aminolevulinate: step 2/4.</text>
</comment>
<accession>A0A2C7AA29</accession>
<dbReference type="InterPro" id="IPR022418">
    <property type="entry name" value="Porphobilinogen_deaminase_C"/>
</dbReference>
<feature type="compositionally biased region" description="Low complexity" evidence="9">
    <location>
        <begin position="7"/>
        <end position="23"/>
    </location>
</feature>
<dbReference type="NCBIfam" id="TIGR00212">
    <property type="entry name" value="hemC"/>
    <property type="match status" value="1"/>
</dbReference>
<dbReference type="EMBL" id="PDNU01000034">
    <property type="protein sequence ID" value="PHK93914.1"/>
    <property type="molecule type" value="Genomic_DNA"/>
</dbReference>
<comment type="miscellaneous">
    <text evidence="8">The porphobilinogen subunits are added to the dipyrromethane group.</text>
</comment>
<dbReference type="SUPFAM" id="SSF53850">
    <property type="entry name" value="Periplasmic binding protein-like II"/>
    <property type="match status" value="1"/>
</dbReference>
<feature type="domain" description="Porphobilinogen deaminase C-terminal" evidence="11">
    <location>
        <begin position="261"/>
        <end position="331"/>
    </location>
</feature>
<evidence type="ECO:0000313" key="12">
    <source>
        <dbReference type="EMBL" id="PHK93914.1"/>
    </source>
</evidence>
<dbReference type="GO" id="GO:0005737">
    <property type="term" value="C:cytoplasm"/>
    <property type="evidence" value="ECO:0007669"/>
    <property type="project" value="UniProtKB-UniRule"/>
</dbReference>
<name>A0A2C7AA29_9PROT</name>
<feature type="region of interest" description="Disordered" evidence="9">
    <location>
        <begin position="1"/>
        <end position="23"/>
    </location>
</feature>
<dbReference type="InterPro" id="IPR000860">
    <property type="entry name" value="HemC"/>
</dbReference>
<gene>
    <name evidence="8" type="primary">hemC</name>
    <name evidence="12" type="ORF">CR162_15950</name>
</gene>